<evidence type="ECO:0000313" key="1">
    <source>
        <dbReference type="EMBL" id="ALI54802.1"/>
    </source>
</evidence>
<reference evidence="1 2" key="1">
    <citation type="submission" date="2015-05" db="EMBL/GenBank/DDBJ databases">
        <authorList>
            <person name="Wang D.B."/>
            <person name="Wang M."/>
        </authorList>
    </citation>
    <scope>NUCLEOTIDE SEQUENCE [LARGE SCALE GENOMIC DNA]</scope>
    <source>
        <strain evidence="1 2">IMCC 12053</strain>
    </source>
</reference>
<name>A0A0P0AA89_9RHOB</name>
<dbReference type="PATRIC" id="fig|1397108.4.peg.883"/>
<organism evidence="1 2">
    <name type="scientific">Celeribacter marinus</name>
    <dbReference type="NCBI Taxonomy" id="1397108"/>
    <lineage>
        <taxon>Bacteria</taxon>
        <taxon>Pseudomonadati</taxon>
        <taxon>Pseudomonadota</taxon>
        <taxon>Alphaproteobacteria</taxon>
        <taxon>Rhodobacterales</taxon>
        <taxon>Roseobacteraceae</taxon>
        <taxon>Celeribacter</taxon>
    </lineage>
</organism>
<dbReference type="Proteomes" id="UP000064920">
    <property type="component" value="Chromosome"/>
</dbReference>
<dbReference type="Pfam" id="PF14253">
    <property type="entry name" value="AbiH"/>
    <property type="match status" value="1"/>
</dbReference>
<keyword evidence="2" id="KW-1185">Reference proteome</keyword>
<evidence type="ECO:0000313" key="2">
    <source>
        <dbReference type="Proteomes" id="UP000064920"/>
    </source>
</evidence>
<dbReference type="KEGG" id="cmar:IMCC12053_854"/>
<accession>A0A0P0AA89</accession>
<sequence length="308" mass="34900">MKLFIVGNGFDLNFGLPTRLADFGAHLQSDEQDVFSTLSGVHGLIAKNGDVSDLTEWNYLETRMANFDESFIIDQASYSFDRQEVYPPPSDDFWAYAADHFDDMVNPVIHELPWLVRKWALSIDIFDTSNERMEAYEEFGRRHQAAAFITFNYTRVLEDICQLQHVHHVHGEAEAGDVVLGHSTEFVRRVGKPGDIDEISELYPGFESYNHHFRKRQDELFKGVSDFASRLELDRRVDEVIVCGHSIGEADRKYFLMVSHLIPAATWTFTPLGGSGGKDHENIASLTSDPSFCSGNCNLRNLADIIGE</sequence>
<dbReference type="AlphaFoldDB" id="A0A0P0AA89"/>
<gene>
    <name evidence="1" type="ORF">IMCC12053_854</name>
</gene>
<dbReference type="EMBL" id="CP012023">
    <property type="protein sequence ID" value="ALI54802.1"/>
    <property type="molecule type" value="Genomic_DNA"/>
</dbReference>
<dbReference type="RefSeq" id="WP_062216016.1">
    <property type="nucleotide sequence ID" value="NZ_CP012023.1"/>
</dbReference>
<protein>
    <submittedName>
        <fullName evidence="1">Uncharacterized protein</fullName>
    </submittedName>
</protein>
<dbReference type="InterPro" id="IPR025935">
    <property type="entry name" value="AbiH"/>
</dbReference>
<proteinExistence type="predicted"/>